<evidence type="ECO:0000256" key="1">
    <source>
        <dbReference type="SAM" id="Phobius"/>
    </source>
</evidence>
<keyword evidence="1" id="KW-0812">Transmembrane</keyword>
<keyword evidence="1" id="KW-1133">Transmembrane helix</keyword>
<gene>
    <name evidence="2" type="ORF">SEMRO_706_G190440.1</name>
</gene>
<accession>A0A9N8EBE5</accession>
<reference evidence="2" key="1">
    <citation type="submission" date="2020-06" db="EMBL/GenBank/DDBJ databases">
        <authorList>
            <consortium name="Plant Systems Biology data submission"/>
        </authorList>
    </citation>
    <scope>NUCLEOTIDE SEQUENCE</scope>
    <source>
        <strain evidence="2">D6</strain>
    </source>
</reference>
<dbReference type="EMBL" id="CAICTM010000705">
    <property type="protein sequence ID" value="CAB9515299.1"/>
    <property type="molecule type" value="Genomic_DNA"/>
</dbReference>
<dbReference type="Proteomes" id="UP001153069">
    <property type="component" value="Unassembled WGS sequence"/>
</dbReference>
<name>A0A9N8EBE5_9STRA</name>
<feature type="transmembrane region" description="Helical" evidence="1">
    <location>
        <begin position="149"/>
        <end position="167"/>
    </location>
</feature>
<sequence>MSQWFLILLHHSFEEFSLLVSAGSAAIVLEPLQETLFHFVFVVVNLVGWDEFIGGFIIKVVAECMFNVGMPFNCRWAQVLVTLDDHKGIVASELAEGTPLVGQKVGSASLLPAEFALEEAAEALKALVYDWSGHHMGWWEPVRLQMHSWIVFITAIVIVCVVLLHVANTEGFHPQVPGEPGEGA</sequence>
<comment type="caution">
    <text evidence="2">The sequence shown here is derived from an EMBL/GenBank/DDBJ whole genome shotgun (WGS) entry which is preliminary data.</text>
</comment>
<evidence type="ECO:0000313" key="3">
    <source>
        <dbReference type="Proteomes" id="UP001153069"/>
    </source>
</evidence>
<organism evidence="2 3">
    <name type="scientific">Seminavis robusta</name>
    <dbReference type="NCBI Taxonomy" id="568900"/>
    <lineage>
        <taxon>Eukaryota</taxon>
        <taxon>Sar</taxon>
        <taxon>Stramenopiles</taxon>
        <taxon>Ochrophyta</taxon>
        <taxon>Bacillariophyta</taxon>
        <taxon>Bacillariophyceae</taxon>
        <taxon>Bacillariophycidae</taxon>
        <taxon>Naviculales</taxon>
        <taxon>Naviculaceae</taxon>
        <taxon>Seminavis</taxon>
    </lineage>
</organism>
<dbReference type="AlphaFoldDB" id="A0A9N8EBE5"/>
<proteinExistence type="predicted"/>
<keyword evidence="3" id="KW-1185">Reference proteome</keyword>
<evidence type="ECO:0000313" key="2">
    <source>
        <dbReference type="EMBL" id="CAB9515299.1"/>
    </source>
</evidence>
<feature type="transmembrane region" description="Helical" evidence="1">
    <location>
        <begin position="35"/>
        <end position="58"/>
    </location>
</feature>
<keyword evidence="1" id="KW-0472">Membrane</keyword>
<protein>
    <submittedName>
        <fullName evidence="2">Uncharacterized protein</fullName>
    </submittedName>
</protein>